<protein>
    <submittedName>
        <fullName evidence="1">Uncharacterized protein</fullName>
    </submittedName>
</protein>
<sequence length="62" mass="6361">MQDRLAARSTPSASVCSGCRADLGSAVSSSDITSCGLQRLLDTSALSSGAREENSSHDSDEL</sequence>
<reference evidence="1 2" key="1">
    <citation type="submission" date="2019-03" db="EMBL/GenBank/DDBJ databases">
        <title>First draft genome of Liparis tanakae, snailfish: a comprehensive survey of snailfish specific genes.</title>
        <authorList>
            <person name="Kim W."/>
            <person name="Song I."/>
            <person name="Jeong J.-H."/>
            <person name="Kim D."/>
            <person name="Kim S."/>
            <person name="Ryu S."/>
            <person name="Song J.Y."/>
            <person name="Lee S.K."/>
        </authorList>
    </citation>
    <scope>NUCLEOTIDE SEQUENCE [LARGE SCALE GENOMIC DNA]</scope>
    <source>
        <tissue evidence="1">Muscle</tissue>
    </source>
</reference>
<gene>
    <name evidence="1" type="ORF">EYF80_052952</name>
</gene>
<dbReference type="AlphaFoldDB" id="A0A4Z2F6K2"/>
<evidence type="ECO:0000313" key="1">
    <source>
        <dbReference type="EMBL" id="TNN36886.1"/>
    </source>
</evidence>
<organism evidence="1 2">
    <name type="scientific">Liparis tanakae</name>
    <name type="common">Tanaka's snailfish</name>
    <dbReference type="NCBI Taxonomy" id="230148"/>
    <lineage>
        <taxon>Eukaryota</taxon>
        <taxon>Metazoa</taxon>
        <taxon>Chordata</taxon>
        <taxon>Craniata</taxon>
        <taxon>Vertebrata</taxon>
        <taxon>Euteleostomi</taxon>
        <taxon>Actinopterygii</taxon>
        <taxon>Neopterygii</taxon>
        <taxon>Teleostei</taxon>
        <taxon>Neoteleostei</taxon>
        <taxon>Acanthomorphata</taxon>
        <taxon>Eupercaria</taxon>
        <taxon>Perciformes</taxon>
        <taxon>Cottioidei</taxon>
        <taxon>Cottales</taxon>
        <taxon>Liparidae</taxon>
        <taxon>Liparis</taxon>
    </lineage>
</organism>
<keyword evidence="2" id="KW-1185">Reference proteome</keyword>
<dbReference type="Proteomes" id="UP000314294">
    <property type="component" value="Unassembled WGS sequence"/>
</dbReference>
<dbReference type="EMBL" id="SRLO01001558">
    <property type="protein sequence ID" value="TNN36886.1"/>
    <property type="molecule type" value="Genomic_DNA"/>
</dbReference>
<evidence type="ECO:0000313" key="2">
    <source>
        <dbReference type="Proteomes" id="UP000314294"/>
    </source>
</evidence>
<comment type="caution">
    <text evidence="1">The sequence shown here is derived from an EMBL/GenBank/DDBJ whole genome shotgun (WGS) entry which is preliminary data.</text>
</comment>
<accession>A0A4Z2F6K2</accession>
<proteinExistence type="predicted"/>
<name>A0A4Z2F6K2_9TELE</name>